<proteinExistence type="predicted"/>
<name>A0A3A5LEJ9_9GAMM</name>
<evidence type="ECO:0000256" key="1">
    <source>
        <dbReference type="SAM" id="Phobius"/>
    </source>
</evidence>
<keyword evidence="1" id="KW-0472">Membrane</keyword>
<gene>
    <name evidence="2" type="ORF">D6J04_13825</name>
</gene>
<keyword evidence="1" id="KW-1133">Transmembrane helix</keyword>
<evidence type="ECO:0000313" key="2">
    <source>
        <dbReference type="EMBL" id="RJT43717.1"/>
    </source>
</evidence>
<keyword evidence="1" id="KW-0812">Transmembrane</keyword>
<evidence type="ECO:0000313" key="3">
    <source>
        <dbReference type="Proteomes" id="UP000270757"/>
    </source>
</evidence>
<organism evidence="2 3">
    <name type="scientific">Legionella taurinensis</name>
    <dbReference type="NCBI Taxonomy" id="70611"/>
    <lineage>
        <taxon>Bacteria</taxon>
        <taxon>Pseudomonadati</taxon>
        <taxon>Pseudomonadota</taxon>
        <taxon>Gammaproteobacteria</taxon>
        <taxon>Legionellales</taxon>
        <taxon>Legionellaceae</taxon>
        <taxon>Legionella</taxon>
    </lineage>
</organism>
<comment type="caution">
    <text evidence="2">The sequence shown here is derived from an EMBL/GenBank/DDBJ whole genome shotgun (WGS) entry which is preliminary data.</text>
</comment>
<feature type="transmembrane region" description="Helical" evidence="1">
    <location>
        <begin position="97"/>
        <end position="119"/>
    </location>
</feature>
<sequence length="121" mass="14131">MVVRIQTDTLKYAKILKESGFSKESSEGFFSTLTQIEIHNIYSIDEVDNMLSEAVRQVFVEQDKKLVEQRREFDERMKSYNEQLRENRGELLASRRWMIGTIITVGLSLAAYLSALIHFNH</sequence>
<dbReference type="Gene3D" id="1.20.5.340">
    <property type="match status" value="1"/>
</dbReference>
<reference evidence="2 3" key="1">
    <citation type="submission" date="2018-09" db="EMBL/GenBank/DDBJ databases">
        <title>Draft genome sequences of Legionella taurinensis isolated from water samples.</title>
        <authorList>
            <person name="Chakeri A."/>
            <person name="Allerberger F."/>
            <person name="Kundi M."/>
            <person name="Ruppitsch W."/>
            <person name="Schmid D."/>
        </authorList>
    </citation>
    <scope>NUCLEOTIDE SEQUENCE [LARGE SCALE GENOMIC DNA]</scope>
    <source>
        <strain evidence="2 3">4570-18-6</strain>
    </source>
</reference>
<dbReference type="Proteomes" id="UP000270757">
    <property type="component" value="Unassembled WGS sequence"/>
</dbReference>
<accession>A0A3A5LEJ9</accession>
<evidence type="ECO:0008006" key="4">
    <source>
        <dbReference type="Google" id="ProtNLM"/>
    </source>
</evidence>
<dbReference type="AlphaFoldDB" id="A0A3A5LEJ9"/>
<protein>
    <recommendedName>
        <fullName evidence="4">DUF1640 domain-containing protein</fullName>
    </recommendedName>
</protein>
<dbReference type="EMBL" id="QZWB01000020">
    <property type="protein sequence ID" value="RJT43717.1"/>
    <property type="molecule type" value="Genomic_DNA"/>
</dbReference>